<dbReference type="GO" id="GO:0006508">
    <property type="term" value="P:proteolysis"/>
    <property type="evidence" value="ECO:0007669"/>
    <property type="project" value="UniProtKB-KW"/>
</dbReference>
<feature type="transmembrane region" description="Helical" evidence="2">
    <location>
        <begin position="137"/>
        <end position="160"/>
    </location>
</feature>
<dbReference type="SUPFAM" id="SSF117892">
    <property type="entry name" value="Band 7/SPFH domain"/>
    <property type="match status" value="1"/>
</dbReference>
<sequence length="405" mass="43388">MDVPRDPDRRTPAGATPLPKKTPLPERPEKQQTAQTSGESTELLVLPAPTQPGLKHPQPVDSRTESTATSRRPPKTDPDLKERPALTLPGWVALLAILLAAGSVLVVLSRAGVLPILSGVPDLRTAAAREAGGAVVTGWMLAAVTVAGLAALVALTGLLANRSGETRVLSRWGRYRGTVRRAGLLWVNPMLRRRRVDVRLRHWRSEPVQVTDRAGMPIVVRLLVVWRIKDTARAVFVVADYEDYLREQIHAVLTRTASTLPCDSNAAPGPALRDGQWFGDELSRALAAEAAPAGLEVFSVQPLALDYAPEVAESMRRRRLADLDAGLRTVLVDDAVEAAALAVRRLERATAHELDEAARSALMEQLLVAFVAPAGVASALTGTVPAPVARAVARNGTARKEGNLA</sequence>
<keyword evidence="2" id="KW-1133">Transmembrane helix</keyword>
<feature type="compositionally biased region" description="Basic and acidic residues" evidence="1">
    <location>
        <begin position="74"/>
        <end position="83"/>
    </location>
</feature>
<dbReference type="InterPro" id="IPR001107">
    <property type="entry name" value="Band_7"/>
</dbReference>
<dbReference type="PANTHER" id="PTHR43446:SF1">
    <property type="entry name" value="BAND 7 DOMAIN-CONTAINING PROTEIN"/>
    <property type="match status" value="1"/>
</dbReference>
<feature type="compositionally biased region" description="Polar residues" evidence="1">
    <location>
        <begin position="31"/>
        <end position="40"/>
    </location>
</feature>
<name>A0A561UI01_9ACTN</name>
<dbReference type="EMBL" id="VIWT01000001">
    <property type="protein sequence ID" value="TWF99001.1"/>
    <property type="molecule type" value="Genomic_DNA"/>
</dbReference>
<organism evidence="4 5">
    <name type="scientific">Kitasatospora viridis</name>
    <dbReference type="NCBI Taxonomy" id="281105"/>
    <lineage>
        <taxon>Bacteria</taxon>
        <taxon>Bacillati</taxon>
        <taxon>Actinomycetota</taxon>
        <taxon>Actinomycetes</taxon>
        <taxon>Kitasatosporales</taxon>
        <taxon>Streptomycetaceae</taxon>
        <taxon>Kitasatospora</taxon>
    </lineage>
</organism>
<keyword evidence="2" id="KW-0812">Transmembrane</keyword>
<dbReference type="SMART" id="SM00244">
    <property type="entry name" value="PHB"/>
    <property type="match status" value="1"/>
</dbReference>
<feature type="domain" description="Band 7" evidence="3">
    <location>
        <begin position="156"/>
        <end position="319"/>
    </location>
</feature>
<dbReference type="AlphaFoldDB" id="A0A561UI01"/>
<dbReference type="GO" id="GO:0008233">
    <property type="term" value="F:peptidase activity"/>
    <property type="evidence" value="ECO:0007669"/>
    <property type="project" value="UniProtKB-KW"/>
</dbReference>
<evidence type="ECO:0000313" key="5">
    <source>
        <dbReference type="Proteomes" id="UP000317940"/>
    </source>
</evidence>
<evidence type="ECO:0000313" key="4">
    <source>
        <dbReference type="EMBL" id="TWF99001.1"/>
    </source>
</evidence>
<dbReference type="RefSeq" id="WP_145905344.1">
    <property type="nucleotide sequence ID" value="NZ_BAAAMZ010000011.1"/>
</dbReference>
<keyword evidence="4" id="KW-0378">Hydrolase</keyword>
<dbReference type="InterPro" id="IPR036013">
    <property type="entry name" value="Band_7/SPFH_dom_sf"/>
</dbReference>
<evidence type="ECO:0000259" key="3">
    <source>
        <dbReference type="SMART" id="SM00244"/>
    </source>
</evidence>
<evidence type="ECO:0000256" key="1">
    <source>
        <dbReference type="SAM" id="MobiDB-lite"/>
    </source>
</evidence>
<reference evidence="4 5" key="1">
    <citation type="submission" date="2019-06" db="EMBL/GenBank/DDBJ databases">
        <title>Sequencing the genomes of 1000 actinobacteria strains.</title>
        <authorList>
            <person name="Klenk H.-P."/>
        </authorList>
    </citation>
    <scope>NUCLEOTIDE SEQUENCE [LARGE SCALE GENOMIC DNA]</scope>
    <source>
        <strain evidence="4 5">DSM 44826</strain>
    </source>
</reference>
<dbReference type="OrthoDB" id="3850886at2"/>
<dbReference type="Gene3D" id="3.30.479.30">
    <property type="entry name" value="Band 7 domain"/>
    <property type="match status" value="1"/>
</dbReference>
<protein>
    <submittedName>
        <fullName evidence="4">Regulator of protease activity HflC (Stomatin/prohibitin superfamily)</fullName>
    </submittedName>
</protein>
<proteinExistence type="predicted"/>
<evidence type="ECO:0000256" key="2">
    <source>
        <dbReference type="SAM" id="Phobius"/>
    </source>
</evidence>
<dbReference type="PANTHER" id="PTHR43446">
    <property type="entry name" value="MEMBRANE PROTEIN-RELATED"/>
    <property type="match status" value="1"/>
</dbReference>
<keyword evidence="2" id="KW-0472">Membrane</keyword>
<feature type="region of interest" description="Disordered" evidence="1">
    <location>
        <begin position="1"/>
        <end position="83"/>
    </location>
</feature>
<feature type="transmembrane region" description="Helical" evidence="2">
    <location>
        <begin position="91"/>
        <end position="117"/>
    </location>
</feature>
<dbReference type="Proteomes" id="UP000317940">
    <property type="component" value="Unassembled WGS sequence"/>
</dbReference>
<comment type="caution">
    <text evidence="4">The sequence shown here is derived from an EMBL/GenBank/DDBJ whole genome shotgun (WGS) entry which is preliminary data.</text>
</comment>
<keyword evidence="5" id="KW-1185">Reference proteome</keyword>
<feature type="compositionally biased region" description="Basic and acidic residues" evidence="1">
    <location>
        <begin position="1"/>
        <end position="11"/>
    </location>
</feature>
<accession>A0A561UI01</accession>
<keyword evidence="4" id="KW-0645">Protease</keyword>
<gene>
    <name evidence="4" type="ORF">FHX73_112836</name>
</gene>
<dbReference type="Pfam" id="PF01145">
    <property type="entry name" value="Band_7"/>
    <property type="match status" value="1"/>
</dbReference>